<organism evidence="1">
    <name type="scientific">metagenome</name>
    <dbReference type="NCBI Taxonomy" id="256318"/>
    <lineage>
        <taxon>unclassified sequences</taxon>
        <taxon>metagenomes</taxon>
    </lineage>
</organism>
<dbReference type="InterPro" id="IPR021487">
    <property type="entry name" value="DUF3140"/>
</dbReference>
<name>A0A2P2CKI1_9ZZZZ</name>
<sequence length="113" mass="12675">MAESHVSDELWEEFHAVVNMTSRELADWMVVEASDGGTAVAPDSPELEVGEQVVQILGKRRTDLTPDDIDTMRHVVEQVRTVRGDEPEPEAYDDDVRRMLMSFGHDPLKPADA</sequence>
<dbReference type="EMBL" id="CZKB01000028">
    <property type="protein sequence ID" value="CUR62468.1"/>
    <property type="molecule type" value="Genomic_DNA"/>
</dbReference>
<dbReference type="PANTHER" id="PTHR40630:SF1">
    <property type="entry name" value="DNA-BINDING PROTEIN"/>
    <property type="match status" value="1"/>
</dbReference>
<evidence type="ECO:0000313" key="1">
    <source>
        <dbReference type="EMBL" id="CUR62468.1"/>
    </source>
</evidence>
<reference evidence="1" key="1">
    <citation type="submission" date="2015-08" db="EMBL/GenBank/DDBJ databases">
        <authorList>
            <person name="Babu N.S."/>
            <person name="Beckwith C.J."/>
            <person name="Beseler K.G."/>
            <person name="Brison A."/>
            <person name="Carone J.V."/>
            <person name="Caskin T.P."/>
            <person name="Diamond M."/>
            <person name="Durham M.E."/>
            <person name="Foxe J.M."/>
            <person name="Go M."/>
            <person name="Henderson B.A."/>
            <person name="Jones I.B."/>
            <person name="McGettigan J.A."/>
            <person name="Micheletti S.J."/>
            <person name="Nasrallah M.E."/>
            <person name="Ortiz D."/>
            <person name="Piller C.R."/>
            <person name="Privatt S.R."/>
            <person name="Schneider S.L."/>
            <person name="Sharp S."/>
            <person name="Smith T.C."/>
            <person name="Stanton J.D."/>
            <person name="Ullery H.E."/>
            <person name="Wilson R.J."/>
            <person name="Serrano M.G."/>
            <person name="Buck G."/>
            <person name="Lee V."/>
            <person name="Wang Y."/>
            <person name="Carvalho R."/>
            <person name="Voegtly L."/>
            <person name="Shi R."/>
            <person name="Duckworth R."/>
            <person name="Johnson A."/>
            <person name="Loviza R."/>
            <person name="Walstead R."/>
            <person name="Shah Z."/>
            <person name="Kiflezghi M."/>
            <person name="Wade K."/>
            <person name="Ball S.L."/>
            <person name="Bradley K.W."/>
            <person name="Asai D.J."/>
            <person name="Bowman C.A."/>
            <person name="Russell D.A."/>
            <person name="Pope W.H."/>
            <person name="Jacobs-Sera D."/>
            <person name="Hendrix R.W."/>
            <person name="Hatfull G.F."/>
        </authorList>
    </citation>
    <scope>NUCLEOTIDE SEQUENCE</scope>
</reference>
<dbReference type="Pfam" id="PF11338">
    <property type="entry name" value="DUF3140"/>
    <property type="match status" value="1"/>
</dbReference>
<accession>A0A2P2CKI1</accession>
<dbReference type="PANTHER" id="PTHR40630">
    <property type="entry name" value="POSSIBLE DNA-BINDING PROTEIN"/>
    <property type="match status" value="1"/>
</dbReference>
<protein>
    <recommendedName>
        <fullName evidence="2">DUF3140 domain-containing protein</fullName>
    </recommendedName>
</protein>
<proteinExistence type="predicted"/>
<gene>
    <name evidence="1" type="ORF">NOCA180112</name>
</gene>
<dbReference type="AlphaFoldDB" id="A0A2P2CKI1"/>
<evidence type="ECO:0008006" key="2">
    <source>
        <dbReference type="Google" id="ProtNLM"/>
    </source>
</evidence>